<name>A0ABS7Z9G0_9SPHI</name>
<dbReference type="Proteomes" id="UP001165302">
    <property type="component" value="Unassembled WGS sequence"/>
</dbReference>
<sequence length="120" mass="13856">MSNNNLKFVIQVNDINSFILNPNKIIGYFGENTFAILQEYVLDNLHSLDGGPSISNLEIIKFKYNSDLDNGSLRLKFQINKRYCCSDTESCANDYLDFNFDLIGSRMTLEAEYFDWTLNN</sequence>
<evidence type="ECO:0000313" key="1">
    <source>
        <dbReference type="EMBL" id="MCA5006816.1"/>
    </source>
</evidence>
<organism evidence="1 2">
    <name type="scientific">Sphingobacterium bovistauri</name>
    <dbReference type="NCBI Taxonomy" id="2781959"/>
    <lineage>
        <taxon>Bacteria</taxon>
        <taxon>Pseudomonadati</taxon>
        <taxon>Bacteroidota</taxon>
        <taxon>Sphingobacteriia</taxon>
        <taxon>Sphingobacteriales</taxon>
        <taxon>Sphingobacteriaceae</taxon>
        <taxon>Sphingobacterium</taxon>
    </lineage>
</organism>
<gene>
    <name evidence="1" type="ORF">IPZ78_16885</name>
</gene>
<keyword evidence="2" id="KW-1185">Reference proteome</keyword>
<evidence type="ECO:0000313" key="2">
    <source>
        <dbReference type="Proteomes" id="UP001165302"/>
    </source>
</evidence>
<dbReference type="RefSeq" id="WP_225555168.1">
    <property type="nucleotide sequence ID" value="NZ_JADEYP010000051.1"/>
</dbReference>
<accession>A0ABS7Z9G0</accession>
<dbReference type="EMBL" id="JADEYP010000051">
    <property type="protein sequence ID" value="MCA5006816.1"/>
    <property type="molecule type" value="Genomic_DNA"/>
</dbReference>
<proteinExistence type="predicted"/>
<comment type="caution">
    <text evidence="1">The sequence shown here is derived from an EMBL/GenBank/DDBJ whole genome shotgun (WGS) entry which is preliminary data.</text>
</comment>
<reference evidence="1" key="1">
    <citation type="submission" date="2020-10" db="EMBL/GenBank/DDBJ databases">
        <authorList>
            <person name="Lu T."/>
            <person name="Wang Q."/>
            <person name="Han X."/>
        </authorList>
    </citation>
    <scope>NUCLEOTIDE SEQUENCE</scope>
    <source>
        <strain evidence="1">WQ 366</strain>
    </source>
</reference>
<protein>
    <submittedName>
        <fullName evidence="1">Uncharacterized protein</fullName>
    </submittedName>
</protein>